<organism evidence="2 3">
    <name type="scientific">Hymenobacter algoricola</name>
    <dbReference type="NCBI Taxonomy" id="486267"/>
    <lineage>
        <taxon>Bacteria</taxon>
        <taxon>Pseudomonadati</taxon>
        <taxon>Bacteroidota</taxon>
        <taxon>Cytophagia</taxon>
        <taxon>Cytophagales</taxon>
        <taxon>Hymenobacteraceae</taxon>
        <taxon>Hymenobacter</taxon>
    </lineage>
</organism>
<dbReference type="EMBL" id="BAABDH010000040">
    <property type="protein sequence ID" value="GAA3939746.1"/>
    <property type="molecule type" value="Genomic_DNA"/>
</dbReference>
<protein>
    <submittedName>
        <fullName evidence="2">Uncharacterized protein</fullName>
    </submittedName>
</protein>
<dbReference type="RefSeq" id="WP_345114219.1">
    <property type="nucleotide sequence ID" value="NZ_BAABDH010000040.1"/>
</dbReference>
<evidence type="ECO:0000256" key="1">
    <source>
        <dbReference type="SAM" id="SignalP"/>
    </source>
</evidence>
<keyword evidence="1" id="KW-0732">Signal</keyword>
<keyword evidence="3" id="KW-1185">Reference proteome</keyword>
<evidence type="ECO:0000313" key="3">
    <source>
        <dbReference type="Proteomes" id="UP001499909"/>
    </source>
</evidence>
<gene>
    <name evidence="2" type="ORF">GCM10022406_24790</name>
</gene>
<sequence length="76" mass="8460">MKNLLKLPALFVLLLLSEGLTSCVAAAPAVAVRPHPPRRVYYQPRPSVVVVPAPVVVRRRPVLVAPARSRRYVRVR</sequence>
<evidence type="ECO:0000313" key="2">
    <source>
        <dbReference type="EMBL" id="GAA3939746.1"/>
    </source>
</evidence>
<accession>A0ABP7N8A0</accession>
<reference evidence="3" key="1">
    <citation type="journal article" date="2019" name="Int. J. Syst. Evol. Microbiol.">
        <title>The Global Catalogue of Microorganisms (GCM) 10K type strain sequencing project: providing services to taxonomists for standard genome sequencing and annotation.</title>
        <authorList>
            <consortium name="The Broad Institute Genomics Platform"/>
            <consortium name="The Broad Institute Genome Sequencing Center for Infectious Disease"/>
            <person name="Wu L."/>
            <person name="Ma J."/>
        </authorList>
    </citation>
    <scope>NUCLEOTIDE SEQUENCE [LARGE SCALE GENOMIC DNA]</scope>
    <source>
        <strain evidence="3">JCM 17214</strain>
    </source>
</reference>
<comment type="caution">
    <text evidence="2">The sequence shown here is derived from an EMBL/GenBank/DDBJ whole genome shotgun (WGS) entry which is preliminary data.</text>
</comment>
<name>A0ABP7N8A0_9BACT</name>
<dbReference type="Proteomes" id="UP001499909">
    <property type="component" value="Unassembled WGS sequence"/>
</dbReference>
<feature type="chain" id="PRO_5046611168" evidence="1">
    <location>
        <begin position="27"/>
        <end position="76"/>
    </location>
</feature>
<feature type="signal peptide" evidence="1">
    <location>
        <begin position="1"/>
        <end position="26"/>
    </location>
</feature>
<proteinExistence type="predicted"/>